<reference evidence="1 2" key="1">
    <citation type="journal article" date="2023" name="Plants (Basel)">
        <title>Bridging the Gap: Combining Genomics and Transcriptomics Approaches to Understand Stylosanthes scabra, an Orphan Legume from the Brazilian Caatinga.</title>
        <authorList>
            <person name="Ferreira-Neto J.R.C."/>
            <person name="da Silva M.D."/>
            <person name="Binneck E."/>
            <person name="de Melo N.F."/>
            <person name="da Silva R.H."/>
            <person name="de Melo A.L.T.M."/>
            <person name="Pandolfi V."/>
            <person name="Bustamante F.O."/>
            <person name="Brasileiro-Vidal A.C."/>
            <person name="Benko-Iseppon A.M."/>
        </authorList>
    </citation>
    <scope>NUCLEOTIDE SEQUENCE [LARGE SCALE GENOMIC DNA]</scope>
    <source>
        <tissue evidence="1">Leaves</tissue>
    </source>
</reference>
<sequence>MGIPIHAWSIETFENIAKQWGKLVMVDDRTEQCWSYSVARFLIDCFEWGRINEWFDLKFPASEDDGISKNPNVILEPEIEESLTKELEMMNDVNGINGGGSKEVETMMHEEIGILNVDNQVGDIPMCQTQLNVNVDLEVDQVNYVAQTEALGDQANLEGNETQPNQSWDMEDTISSESISYPPGFGPDLDASHVLHKDHSHSSSLRGVEHELETNIANPNLNLGCSDNSGTGRKEAIKAKEICEKECISFKSRNEDDLLVRLVGAKAAEPEERRCRG</sequence>
<dbReference type="EMBL" id="JASCZI010030239">
    <property type="protein sequence ID" value="MED6119496.1"/>
    <property type="molecule type" value="Genomic_DNA"/>
</dbReference>
<evidence type="ECO:0008006" key="3">
    <source>
        <dbReference type="Google" id="ProtNLM"/>
    </source>
</evidence>
<evidence type="ECO:0000313" key="1">
    <source>
        <dbReference type="EMBL" id="MED6119496.1"/>
    </source>
</evidence>
<protein>
    <recommendedName>
        <fullName evidence="3">DUF4283 domain-containing protein</fullName>
    </recommendedName>
</protein>
<proteinExistence type="predicted"/>
<comment type="caution">
    <text evidence="1">The sequence shown here is derived from an EMBL/GenBank/DDBJ whole genome shotgun (WGS) entry which is preliminary data.</text>
</comment>
<dbReference type="Proteomes" id="UP001341840">
    <property type="component" value="Unassembled WGS sequence"/>
</dbReference>
<keyword evidence="2" id="KW-1185">Reference proteome</keyword>
<gene>
    <name evidence="1" type="ORF">PIB30_012403</name>
</gene>
<organism evidence="1 2">
    <name type="scientific">Stylosanthes scabra</name>
    <dbReference type="NCBI Taxonomy" id="79078"/>
    <lineage>
        <taxon>Eukaryota</taxon>
        <taxon>Viridiplantae</taxon>
        <taxon>Streptophyta</taxon>
        <taxon>Embryophyta</taxon>
        <taxon>Tracheophyta</taxon>
        <taxon>Spermatophyta</taxon>
        <taxon>Magnoliopsida</taxon>
        <taxon>eudicotyledons</taxon>
        <taxon>Gunneridae</taxon>
        <taxon>Pentapetalae</taxon>
        <taxon>rosids</taxon>
        <taxon>fabids</taxon>
        <taxon>Fabales</taxon>
        <taxon>Fabaceae</taxon>
        <taxon>Papilionoideae</taxon>
        <taxon>50 kb inversion clade</taxon>
        <taxon>dalbergioids sensu lato</taxon>
        <taxon>Dalbergieae</taxon>
        <taxon>Pterocarpus clade</taxon>
        <taxon>Stylosanthes</taxon>
    </lineage>
</organism>
<evidence type="ECO:0000313" key="2">
    <source>
        <dbReference type="Proteomes" id="UP001341840"/>
    </source>
</evidence>
<name>A0ABU6R6T4_9FABA</name>
<accession>A0ABU6R6T4</accession>